<dbReference type="GO" id="GO:0004386">
    <property type="term" value="F:helicase activity"/>
    <property type="evidence" value="ECO:0007669"/>
    <property type="project" value="UniProtKB-KW"/>
</dbReference>
<dbReference type="InterPro" id="IPR014015">
    <property type="entry name" value="Helicase_SF3_DNA-vir"/>
</dbReference>
<keyword evidence="2" id="KW-0378">Hydrolase</keyword>
<keyword evidence="1" id="KW-0547">Nucleotide-binding</keyword>
<dbReference type="NCBIfam" id="TIGR01613">
    <property type="entry name" value="primase_Cterm"/>
    <property type="match status" value="1"/>
</dbReference>
<comment type="caution">
    <text evidence="5">The sequence shown here is derived from an EMBL/GenBank/DDBJ whole genome shotgun (WGS) entry which is preliminary data.</text>
</comment>
<evidence type="ECO:0000259" key="4">
    <source>
        <dbReference type="PROSITE" id="PS51206"/>
    </source>
</evidence>
<dbReference type="RefSeq" id="WP_097793506.1">
    <property type="nucleotide sequence ID" value="NZ_NOUV01000020.1"/>
</dbReference>
<keyword evidence="3" id="KW-0067">ATP-binding</keyword>
<dbReference type="AlphaFoldDB" id="A0A2A7B2L5"/>
<sequence length="433" mass="49000">MDMTPQAWPDWYDGRHINEVLFCQQFLDKHPMKCVRGRLFTVDGLIEDEGQIGNLILEEISGVLTSGLSKVVTNLLASIKLQAYSPPLPIETDRIHVANGTYFMDGSFTADKSYCNNRLTVAYNPNAPAPKKWLQFLSELLQPEDIPTLQEFLGYCLLPTTKGQKMLMLIGKGGEGKSRIGLVMRSLLGDSMNTTSIQKVESNRFSRADLENKLLMVDDDMDMSALPKTNYIKSIVTSECKMDMERKGVQSYQSQLYVRFLCFGNGALTALHDKSDGFFRRQIVLTTKDRPTGRADDAFLVDKLLREKDGIFLWCLEGLYRLIGNNYQFSISGKARENMETVKRSSNNVIEFLQSEGYIRFKADSEASSKALYEAYQRWCEDNAQKPMSANRLSSELAQNDRLYNVEATNNVHVGGKRVRGFMGIEVVNPLPY</sequence>
<dbReference type="InterPro" id="IPR027417">
    <property type="entry name" value="P-loop_NTPase"/>
</dbReference>
<protein>
    <submittedName>
        <fullName evidence="5">DNA primase</fullName>
    </submittedName>
</protein>
<dbReference type="InterPro" id="IPR045455">
    <property type="entry name" value="NrS-1_pol-like_helicase"/>
</dbReference>
<dbReference type="PANTHER" id="PTHR35372">
    <property type="entry name" value="ATP BINDING PROTEIN-RELATED"/>
    <property type="match status" value="1"/>
</dbReference>
<dbReference type="PANTHER" id="PTHR35372:SF2">
    <property type="entry name" value="SF3 HELICASE DOMAIN-CONTAINING PROTEIN"/>
    <property type="match status" value="1"/>
</dbReference>
<dbReference type="InterPro" id="IPR051620">
    <property type="entry name" value="ORF904-like_C"/>
</dbReference>
<evidence type="ECO:0000256" key="1">
    <source>
        <dbReference type="ARBA" id="ARBA00022741"/>
    </source>
</evidence>
<dbReference type="InterPro" id="IPR006500">
    <property type="entry name" value="Helicase_put_C_phage/plasmid"/>
</dbReference>
<reference evidence="5 6" key="1">
    <citation type="journal article" date="2017" name="Front. Microbiol.">
        <title>New Insights into the Diversity of the Genus Faecalibacterium.</title>
        <authorList>
            <person name="Benevides L."/>
            <person name="Burman S."/>
            <person name="Martin R."/>
            <person name="Robert V."/>
            <person name="Thomas M."/>
            <person name="Miquel S."/>
            <person name="Chain F."/>
            <person name="Sokol H."/>
            <person name="Bermudez-Humaran L.G."/>
            <person name="Morrison M."/>
            <person name="Langella P."/>
            <person name="Azevedo V.A."/>
            <person name="Chatel J.M."/>
            <person name="Soares S."/>
        </authorList>
    </citation>
    <scope>NUCLEOTIDE SEQUENCE [LARGE SCALE GENOMIC DNA]</scope>
    <source>
        <strain evidence="5 6">AHMP21</strain>
    </source>
</reference>
<proteinExistence type="predicted"/>
<dbReference type="Proteomes" id="UP000220904">
    <property type="component" value="Unassembled WGS sequence"/>
</dbReference>
<dbReference type="PROSITE" id="PS51206">
    <property type="entry name" value="SF3_HELICASE_1"/>
    <property type="match status" value="1"/>
</dbReference>
<feature type="domain" description="SF3 helicase" evidence="4">
    <location>
        <begin position="144"/>
        <end position="300"/>
    </location>
</feature>
<evidence type="ECO:0000313" key="6">
    <source>
        <dbReference type="Proteomes" id="UP000220904"/>
    </source>
</evidence>
<accession>A0A2A7B2L5</accession>
<gene>
    <name evidence="5" type="ORF">CHR60_13710</name>
</gene>
<dbReference type="Gene3D" id="3.40.50.300">
    <property type="entry name" value="P-loop containing nucleotide triphosphate hydrolases"/>
    <property type="match status" value="1"/>
</dbReference>
<evidence type="ECO:0000256" key="3">
    <source>
        <dbReference type="ARBA" id="ARBA00022840"/>
    </source>
</evidence>
<dbReference type="SUPFAM" id="SSF52540">
    <property type="entry name" value="P-loop containing nucleoside triphosphate hydrolases"/>
    <property type="match status" value="1"/>
</dbReference>
<dbReference type="EMBL" id="NOUV01000020">
    <property type="protein sequence ID" value="PDX85532.1"/>
    <property type="molecule type" value="Genomic_DNA"/>
</dbReference>
<dbReference type="Pfam" id="PF19263">
    <property type="entry name" value="DUF5906"/>
    <property type="match status" value="1"/>
</dbReference>
<evidence type="ECO:0000256" key="2">
    <source>
        <dbReference type="ARBA" id="ARBA00022801"/>
    </source>
</evidence>
<organism evidence="5 6">
    <name type="scientific">Faecalibacterium prausnitzii</name>
    <dbReference type="NCBI Taxonomy" id="853"/>
    <lineage>
        <taxon>Bacteria</taxon>
        <taxon>Bacillati</taxon>
        <taxon>Bacillota</taxon>
        <taxon>Clostridia</taxon>
        <taxon>Eubacteriales</taxon>
        <taxon>Oscillospiraceae</taxon>
        <taxon>Faecalibacterium</taxon>
    </lineage>
</organism>
<dbReference type="GO" id="GO:0016787">
    <property type="term" value="F:hydrolase activity"/>
    <property type="evidence" value="ECO:0007669"/>
    <property type="project" value="UniProtKB-KW"/>
</dbReference>
<evidence type="ECO:0000313" key="5">
    <source>
        <dbReference type="EMBL" id="PDX85532.1"/>
    </source>
</evidence>
<dbReference type="GO" id="GO:0005524">
    <property type="term" value="F:ATP binding"/>
    <property type="evidence" value="ECO:0007669"/>
    <property type="project" value="UniProtKB-KW"/>
</dbReference>
<name>A0A2A7B2L5_9FIRM</name>
<dbReference type="OrthoDB" id="9763644at2"/>